<sequence length="87" mass="9297">MVRLISVLFIFCILVCCHVGTSESRKLSSVEIKGEFDDSVLSRGPPPSVPSENVHANAMAGNERLFLGHLAGIDRILQSVPSPGVGH</sequence>
<reference evidence="2" key="1">
    <citation type="journal article" date="2023" name="G3 (Bethesda)">
        <title>Genome assembly and association tests identify interacting loci associated with vigor, precocity, and sex in interspecific pistachio rootstocks.</title>
        <authorList>
            <person name="Palmer W."/>
            <person name="Jacygrad E."/>
            <person name="Sagayaradj S."/>
            <person name="Cavanaugh K."/>
            <person name="Han R."/>
            <person name="Bertier L."/>
            <person name="Beede B."/>
            <person name="Kafkas S."/>
            <person name="Golino D."/>
            <person name="Preece J."/>
            <person name="Michelmore R."/>
        </authorList>
    </citation>
    <scope>NUCLEOTIDE SEQUENCE [LARGE SCALE GENOMIC DNA]</scope>
</reference>
<gene>
    <name evidence="1" type="ORF">Pint_04770</name>
</gene>
<dbReference type="EMBL" id="CM047738">
    <property type="protein sequence ID" value="KAJ0045914.1"/>
    <property type="molecule type" value="Genomic_DNA"/>
</dbReference>
<proteinExistence type="predicted"/>
<keyword evidence="2" id="KW-1185">Reference proteome</keyword>
<accession>A0ACC0Z4Q8</accession>
<evidence type="ECO:0000313" key="1">
    <source>
        <dbReference type="EMBL" id="KAJ0045914.1"/>
    </source>
</evidence>
<protein>
    <submittedName>
        <fullName evidence="1">Uncharacterized protein</fullName>
    </submittedName>
</protein>
<comment type="caution">
    <text evidence="1">The sequence shown here is derived from an EMBL/GenBank/DDBJ whole genome shotgun (WGS) entry which is preliminary data.</text>
</comment>
<name>A0ACC0Z4Q8_9ROSI</name>
<dbReference type="Proteomes" id="UP001163603">
    <property type="component" value="Chromosome 3"/>
</dbReference>
<evidence type="ECO:0000313" key="2">
    <source>
        <dbReference type="Proteomes" id="UP001163603"/>
    </source>
</evidence>
<organism evidence="1 2">
    <name type="scientific">Pistacia integerrima</name>
    <dbReference type="NCBI Taxonomy" id="434235"/>
    <lineage>
        <taxon>Eukaryota</taxon>
        <taxon>Viridiplantae</taxon>
        <taxon>Streptophyta</taxon>
        <taxon>Embryophyta</taxon>
        <taxon>Tracheophyta</taxon>
        <taxon>Spermatophyta</taxon>
        <taxon>Magnoliopsida</taxon>
        <taxon>eudicotyledons</taxon>
        <taxon>Gunneridae</taxon>
        <taxon>Pentapetalae</taxon>
        <taxon>rosids</taxon>
        <taxon>malvids</taxon>
        <taxon>Sapindales</taxon>
        <taxon>Anacardiaceae</taxon>
        <taxon>Pistacia</taxon>
    </lineage>
</organism>